<gene>
    <name evidence="1" type="ORF">ADK41_26760</name>
</gene>
<dbReference type="AlphaFoldDB" id="A0A0M9X6W5"/>
<evidence type="ECO:0000313" key="1">
    <source>
        <dbReference type="EMBL" id="KOT34212.1"/>
    </source>
</evidence>
<dbReference type="InterPro" id="IPR011990">
    <property type="entry name" value="TPR-like_helical_dom_sf"/>
</dbReference>
<dbReference type="Proteomes" id="UP000037773">
    <property type="component" value="Unassembled WGS sequence"/>
</dbReference>
<dbReference type="OrthoDB" id="3218567at2"/>
<name>A0A0M9X6W5_9ACTN</name>
<dbReference type="Gene3D" id="1.25.40.10">
    <property type="entry name" value="Tetratricopeptide repeat domain"/>
    <property type="match status" value="1"/>
</dbReference>
<organism evidence="1 2">
    <name type="scientific">Streptomyces caelestis</name>
    <dbReference type="NCBI Taxonomy" id="36816"/>
    <lineage>
        <taxon>Bacteria</taxon>
        <taxon>Bacillati</taxon>
        <taxon>Actinomycetota</taxon>
        <taxon>Actinomycetes</taxon>
        <taxon>Kitasatosporales</taxon>
        <taxon>Streptomycetaceae</taxon>
        <taxon>Streptomyces</taxon>
    </lineage>
</organism>
<reference evidence="1 2" key="1">
    <citation type="submission" date="2015-07" db="EMBL/GenBank/DDBJ databases">
        <authorList>
            <person name="Noorani M."/>
        </authorList>
    </citation>
    <scope>NUCLEOTIDE SEQUENCE [LARGE SCALE GENOMIC DNA]</scope>
    <source>
        <strain evidence="1 2">NRRL B-24567</strain>
    </source>
</reference>
<dbReference type="SUPFAM" id="SSF48452">
    <property type="entry name" value="TPR-like"/>
    <property type="match status" value="1"/>
</dbReference>
<protein>
    <submittedName>
        <fullName evidence="1">Uncharacterized protein</fullName>
    </submittedName>
</protein>
<accession>A0A0M9X6W5</accession>
<feature type="non-terminal residue" evidence="1">
    <location>
        <position position="1"/>
    </location>
</feature>
<keyword evidence="2" id="KW-1185">Reference proteome</keyword>
<dbReference type="RefSeq" id="WP_159043991.1">
    <property type="nucleotide sequence ID" value="NZ_LGCN01000219.1"/>
</dbReference>
<dbReference type="EMBL" id="LGCN01000219">
    <property type="protein sequence ID" value="KOT34212.1"/>
    <property type="molecule type" value="Genomic_DNA"/>
</dbReference>
<dbReference type="PANTHER" id="PTHR19959">
    <property type="entry name" value="KINESIN LIGHT CHAIN"/>
    <property type="match status" value="1"/>
</dbReference>
<evidence type="ECO:0000313" key="2">
    <source>
        <dbReference type="Proteomes" id="UP000037773"/>
    </source>
</evidence>
<dbReference type="PANTHER" id="PTHR19959:SF119">
    <property type="entry name" value="FUNGAL LIPASE-LIKE DOMAIN-CONTAINING PROTEIN"/>
    <property type="match status" value="1"/>
</dbReference>
<sequence>WRRLAAANPAAHEPGLANSLTHLGNHLSEVGRRSEALTVTEQAVEIRRRLAAANPAAHEPDLANSLTNLGYWLSEVGRRSEALTVTEQAVEIRRRLAADNPAAHEPDLARSLSVWAWLRFVAEQDPAEALRATGEAVEIYRRFMADAPARFLSPLCGVLNLQADMLASLGRLREARTIRTWLAALSDGLD</sequence>
<proteinExistence type="predicted"/>
<dbReference type="PATRIC" id="fig|36816.3.peg.5790"/>
<comment type="caution">
    <text evidence="1">The sequence shown here is derived from an EMBL/GenBank/DDBJ whole genome shotgun (WGS) entry which is preliminary data.</text>
</comment>
<dbReference type="Pfam" id="PF13374">
    <property type="entry name" value="TPR_10"/>
    <property type="match status" value="2"/>
</dbReference>